<reference evidence="1" key="1">
    <citation type="submission" date="2013-07" db="EMBL/GenBank/DDBJ databases">
        <title>The genome of an arbuscular mycorrhizal fungus provides insights into the evolution of the oldest plant symbiosis.</title>
        <authorList>
            <consortium name="DOE Joint Genome Institute"/>
            <person name="Tisserant E."/>
            <person name="Malbreil M."/>
            <person name="Kuo A."/>
            <person name="Kohler A."/>
            <person name="Symeonidi A."/>
            <person name="Balestrini R."/>
            <person name="Charron P."/>
            <person name="Duensing N."/>
            <person name="Frei-dit-Frey N."/>
            <person name="Gianinazzi-Pearson V."/>
            <person name="Gilbert B."/>
            <person name="Handa Y."/>
            <person name="Hijri M."/>
            <person name="Kaul R."/>
            <person name="Kawaguchi M."/>
            <person name="Krajinski F."/>
            <person name="Lammers P."/>
            <person name="Lapierre D."/>
            <person name="Masclaux F.G."/>
            <person name="Murat C."/>
            <person name="Morin E."/>
            <person name="Ndikumana S."/>
            <person name="Pagni M."/>
            <person name="Petitpierre D."/>
            <person name="Requena N."/>
            <person name="Rosikiewicz P."/>
            <person name="Riley R."/>
            <person name="Saito K."/>
            <person name="San Clemente H."/>
            <person name="Shapiro H."/>
            <person name="van Tuinen D."/>
            <person name="Becard G."/>
            <person name="Bonfante P."/>
            <person name="Paszkowski U."/>
            <person name="Shachar-Hill Y."/>
            <person name="Young J.P."/>
            <person name="Sanders I.R."/>
            <person name="Henrissat B."/>
            <person name="Rensing S.A."/>
            <person name="Grigoriev I.V."/>
            <person name="Corradi N."/>
            <person name="Roux C."/>
            <person name="Martin F."/>
        </authorList>
    </citation>
    <scope>NUCLEOTIDE SEQUENCE</scope>
    <source>
        <strain evidence="1">DAOM 197198</strain>
    </source>
</reference>
<organism evidence="1">
    <name type="scientific">Rhizophagus irregularis (strain DAOM 181602 / DAOM 197198 / MUCL 43194)</name>
    <name type="common">Arbuscular mycorrhizal fungus</name>
    <name type="synonym">Glomus intraradices</name>
    <dbReference type="NCBI Taxonomy" id="747089"/>
    <lineage>
        <taxon>Eukaryota</taxon>
        <taxon>Fungi</taxon>
        <taxon>Fungi incertae sedis</taxon>
        <taxon>Mucoromycota</taxon>
        <taxon>Glomeromycotina</taxon>
        <taxon>Glomeromycetes</taxon>
        <taxon>Glomerales</taxon>
        <taxon>Glomeraceae</taxon>
        <taxon>Rhizophagus</taxon>
    </lineage>
</organism>
<accession>U9T9B8</accession>
<protein>
    <submittedName>
        <fullName evidence="1">Uncharacterized protein</fullName>
    </submittedName>
</protein>
<evidence type="ECO:0000313" key="1">
    <source>
        <dbReference type="EMBL" id="ESA04735.1"/>
    </source>
</evidence>
<gene>
    <name evidence="1" type="ORF">GLOINDRAFT_85179</name>
</gene>
<dbReference type="AlphaFoldDB" id="U9T9B8"/>
<dbReference type="EMBL" id="KI294081">
    <property type="protein sequence ID" value="ESA04735.1"/>
    <property type="molecule type" value="Genomic_DNA"/>
</dbReference>
<sequence length="151" mass="18086">MDKINVNHFDRKYLEINSSIDYDKKSKINFRFFEWSYTISGYTVLKSKFLPRFLWRAVLVESVLSKVCCILRQVWQVSQQVDFIDNKFELDESSNIMNNVHSLQKYETKKFHEYMQGMIDECKQLRSDVNSAKWISLTELNAFPIKNFSEK</sequence>
<proteinExistence type="predicted"/>
<name>U9T9B8_RHIID</name>
<dbReference type="HOGENOM" id="CLU_1732455_0_0_1"/>